<comment type="caution">
    <text evidence="1">The sequence shown here is derived from an EMBL/GenBank/DDBJ whole genome shotgun (WGS) entry which is preliminary data.</text>
</comment>
<proteinExistence type="predicted"/>
<accession>X1QMX7</accession>
<gene>
    <name evidence="1" type="ORF">S12H4_00595</name>
</gene>
<protein>
    <submittedName>
        <fullName evidence="1">Uncharacterized protein</fullName>
    </submittedName>
</protein>
<organism evidence="1">
    <name type="scientific">marine sediment metagenome</name>
    <dbReference type="NCBI Taxonomy" id="412755"/>
    <lineage>
        <taxon>unclassified sequences</taxon>
        <taxon>metagenomes</taxon>
        <taxon>ecological metagenomes</taxon>
    </lineage>
</organism>
<feature type="non-terminal residue" evidence="1">
    <location>
        <position position="1"/>
    </location>
</feature>
<dbReference type="EMBL" id="BARW01000078">
    <property type="protein sequence ID" value="GAI69588.1"/>
    <property type="molecule type" value="Genomic_DNA"/>
</dbReference>
<reference evidence="1" key="1">
    <citation type="journal article" date="2014" name="Front. Microbiol.">
        <title>High frequency of phylogenetically diverse reductive dehalogenase-homologous genes in deep subseafloor sedimentary metagenomes.</title>
        <authorList>
            <person name="Kawai M."/>
            <person name="Futagami T."/>
            <person name="Toyoda A."/>
            <person name="Takaki Y."/>
            <person name="Nishi S."/>
            <person name="Hori S."/>
            <person name="Arai W."/>
            <person name="Tsubouchi T."/>
            <person name="Morono Y."/>
            <person name="Uchiyama I."/>
            <person name="Ito T."/>
            <person name="Fujiyama A."/>
            <person name="Inagaki F."/>
            <person name="Takami H."/>
        </authorList>
    </citation>
    <scope>NUCLEOTIDE SEQUENCE</scope>
    <source>
        <strain evidence="1">Expedition CK06-06</strain>
    </source>
</reference>
<evidence type="ECO:0000313" key="1">
    <source>
        <dbReference type="EMBL" id="GAI69588.1"/>
    </source>
</evidence>
<sequence length="85" mass="9326">AAAQKKPKSPESGPTSIFRLTRIDQELLDESGPHQTTLKFKLEQVTCQDIGTQRKVELEMIGTSKNVKLEKTGNGSNGKSKPSTR</sequence>
<name>X1QMX7_9ZZZZ</name>
<dbReference type="AlphaFoldDB" id="X1QMX7"/>